<dbReference type="HOGENOM" id="CLU_2073135_0_0_1"/>
<dbReference type="Proteomes" id="UP000012174">
    <property type="component" value="Unassembled WGS sequence"/>
</dbReference>
<evidence type="ECO:0000313" key="2">
    <source>
        <dbReference type="EMBL" id="EMR67368.1"/>
    </source>
</evidence>
<dbReference type="AlphaFoldDB" id="M7SS83"/>
<proteinExistence type="predicted"/>
<dbReference type="KEGG" id="ela:UCREL1_5630"/>
<keyword evidence="3" id="KW-1185">Reference proteome</keyword>
<evidence type="ECO:0000313" key="3">
    <source>
        <dbReference type="Proteomes" id="UP000012174"/>
    </source>
</evidence>
<gene>
    <name evidence="2" type="ORF">UCREL1_5630</name>
</gene>
<dbReference type="EMBL" id="KB706452">
    <property type="protein sequence ID" value="EMR67368.1"/>
    <property type="molecule type" value="Genomic_DNA"/>
</dbReference>
<evidence type="ECO:0008006" key="4">
    <source>
        <dbReference type="Google" id="ProtNLM"/>
    </source>
</evidence>
<reference evidence="3" key="1">
    <citation type="journal article" date="2013" name="Genome Announc.">
        <title>Draft genome sequence of the grapevine dieback fungus Eutypa lata UCR-EL1.</title>
        <authorList>
            <person name="Blanco-Ulate B."/>
            <person name="Rolshausen P.E."/>
            <person name="Cantu D."/>
        </authorList>
    </citation>
    <scope>NUCLEOTIDE SEQUENCE [LARGE SCALE GENOMIC DNA]</scope>
    <source>
        <strain evidence="3">UCR-EL1</strain>
    </source>
</reference>
<evidence type="ECO:0000256" key="1">
    <source>
        <dbReference type="SAM" id="MobiDB-lite"/>
    </source>
</evidence>
<feature type="compositionally biased region" description="Basic residues" evidence="1">
    <location>
        <begin position="1"/>
        <end position="10"/>
    </location>
</feature>
<protein>
    <recommendedName>
        <fullName evidence="4">BTB domain-containing protein</fullName>
    </recommendedName>
</protein>
<sequence>MGRKNRRLPRRAGVNTSDRSRPQQHPSLRETNFIINNDGDLTTKVHEHDPFDSQNHTVEIQSFKVNKDLLVSASAAFNAMLTHQDFAEADSLSVDLHGDAGVTCRAMGVVLRGLNLYH</sequence>
<accession>M7SS83</accession>
<organism evidence="2 3">
    <name type="scientific">Eutypa lata (strain UCR-EL1)</name>
    <name type="common">Grapevine dieback disease fungus</name>
    <name type="synonym">Eutypa armeniacae</name>
    <dbReference type="NCBI Taxonomy" id="1287681"/>
    <lineage>
        <taxon>Eukaryota</taxon>
        <taxon>Fungi</taxon>
        <taxon>Dikarya</taxon>
        <taxon>Ascomycota</taxon>
        <taxon>Pezizomycotina</taxon>
        <taxon>Sordariomycetes</taxon>
        <taxon>Xylariomycetidae</taxon>
        <taxon>Xylariales</taxon>
        <taxon>Diatrypaceae</taxon>
        <taxon>Eutypa</taxon>
    </lineage>
</organism>
<name>M7SS83_EUTLA</name>
<feature type="region of interest" description="Disordered" evidence="1">
    <location>
        <begin position="1"/>
        <end position="30"/>
    </location>
</feature>
<dbReference type="OrthoDB" id="4777473at2759"/>